<keyword evidence="12 13" id="KW-0472">Membrane</keyword>
<keyword evidence="9" id="KW-0862">Zinc</keyword>
<evidence type="ECO:0000313" key="16">
    <source>
        <dbReference type="Proteomes" id="UP001059824"/>
    </source>
</evidence>
<evidence type="ECO:0000256" key="1">
    <source>
        <dbReference type="ARBA" id="ARBA00001947"/>
    </source>
</evidence>
<keyword evidence="8" id="KW-0378">Hydrolase</keyword>
<comment type="similarity">
    <text evidence="3">Belongs to the peptidase M50B family.</text>
</comment>
<dbReference type="GO" id="GO:0005886">
    <property type="term" value="C:plasma membrane"/>
    <property type="evidence" value="ECO:0007669"/>
    <property type="project" value="UniProtKB-SubCell"/>
</dbReference>
<dbReference type="InterPro" id="IPR052348">
    <property type="entry name" value="Metallopeptidase_M50B"/>
</dbReference>
<reference evidence="15" key="1">
    <citation type="journal article" date="2021" name="Nat. Microbiol.">
        <title>Cocultivation of an ultrasmall environmental parasitic bacterium with lytic ability against bacteria associated with wastewater foams.</title>
        <authorList>
            <person name="Batinovic S."/>
            <person name="Rose J.J.A."/>
            <person name="Ratcliffe J."/>
            <person name="Seviour R.J."/>
            <person name="Petrovski S."/>
        </authorList>
    </citation>
    <scope>NUCLEOTIDE SEQUENCE</scope>
    <source>
        <strain evidence="15">JR1</strain>
    </source>
</reference>
<dbReference type="Proteomes" id="UP001059824">
    <property type="component" value="Chromosome"/>
</dbReference>
<dbReference type="PANTHER" id="PTHR35864:SF1">
    <property type="entry name" value="ZINC METALLOPROTEASE YWHC-RELATED"/>
    <property type="match status" value="1"/>
</dbReference>
<sequence>MVMTIAITIGVVLVSMTVHEAMHGFVAYWLGDDTAKDEGRLTLNPIKHIDPFLTILLPVMLAIVGGPIFGGAKPVPFNPNRVRYDEWGAALVALAGPLTNLLIAFVSFGLMVALGYGQVNALMLGGGIVGTILQYFVFINLGFFVFNMLPIPPLDGSRVLYALAPDFVRRGMEAIEQAGLLVVFALVLLAGSLLGQVMQALMQFILQGFAAVYGV</sequence>
<dbReference type="Pfam" id="PF02163">
    <property type="entry name" value="Peptidase_M50"/>
    <property type="match status" value="1"/>
</dbReference>
<dbReference type="CDD" id="cd06158">
    <property type="entry name" value="S2P-M50_like_1"/>
    <property type="match status" value="1"/>
</dbReference>
<evidence type="ECO:0000256" key="13">
    <source>
        <dbReference type="SAM" id="Phobius"/>
    </source>
</evidence>
<evidence type="ECO:0000256" key="2">
    <source>
        <dbReference type="ARBA" id="ARBA00004651"/>
    </source>
</evidence>
<feature type="transmembrane region" description="Helical" evidence="13">
    <location>
        <begin position="89"/>
        <end position="114"/>
    </location>
</feature>
<dbReference type="GO" id="GO:0006508">
    <property type="term" value="P:proteolysis"/>
    <property type="evidence" value="ECO:0007669"/>
    <property type="project" value="UniProtKB-KW"/>
</dbReference>
<comment type="subcellular location">
    <subcellularLocation>
        <location evidence="2">Cell membrane</location>
        <topology evidence="2">Multi-pass membrane protein</topology>
    </subcellularLocation>
</comment>
<evidence type="ECO:0000256" key="11">
    <source>
        <dbReference type="ARBA" id="ARBA00023049"/>
    </source>
</evidence>
<dbReference type="InterPro" id="IPR044537">
    <property type="entry name" value="Rip2-like"/>
</dbReference>
<dbReference type="KEGG" id="mama:GII36_01100"/>
<evidence type="ECO:0000259" key="14">
    <source>
        <dbReference type="Pfam" id="PF02163"/>
    </source>
</evidence>
<keyword evidence="10 13" id="KW-1133">Transmembrane helix</keyword>
<name>A0A857MP28_9BACT</name>
<keyword evidence="11" id="KW-0482">Metalloprotease</keyword>
<keyword evidence="6 13" id="KW-0812">Transmembrane</keyword>
<evidence type="ECO:0000313" key="15">
    <source>
        <dbReference type="EMBL" id="QHN43352.1"/>
    </source>
</evidence>
<evidence type="ECO:0000256" key="9">
    <source>
        <dbReference type="ARBA" id="ARBA00022833"/>
    </source>
</evidence>
<keyword evidence="4" id="KW-1003">Cell membrane</keyword>
<comment type="cofactor">
    <cofactor evidence="1">
        <name>Zn(2+)</name>
        <dbReference type="ChEBI" id="CHEBI:29105"/>
    </cofactor>
</comment>
<dbReference type="GO" id="GO:0046872">
    <property type="term" value="F:metal ion binding"/>
    <property type="evidence" value="ECO:0007669"/>
    <property type="project" value="UniProtKB-KW"/>
</dbReference>
<gene>
    <name evidence="15" type="ORF">GII36_01100</name>
</gene>
<dbReference type="GO" id="GO:0008237">
    <property type="term" value="F:metallopeptidase activity"/>
    <property type="evidence" value="ECO:0007669"/>
    <property type="project" value="UniProtKB-KW"/>
</dbReference>
<organism evidence="15 16">
    <name type="scientific">Candidatus Mycosynbacter amalyticus</name>
    <dbReference type="NCBI Taxonomy" id="2665156"/>
    <lineage>
        <taxon>Bacteria</taxon>
        <taxon>Candidatus Saccharimonadota</taxon>
        <taxon>Candidatus Saccharimonadota incertae sedis</taxon>
        <taxon>Candidatus Mycosynbacter</taxon>
    </lineage>
</organism>
<feature type="transmembrane region" description="Helical" evidence="13">
    <location>
        <begin position="51"/>
        <end position="69"/>
    </location>
</feature>
<dbReference type="PANTHER" id="PTHR35864">
    <property type="entry name" value="ZINC METALLOPROTEASE MJ0611-RELATED"/>
    <property type="match status" value="1"/>
</dbReference>
<feature type="domain" description="Peptidase M50" evidence="14">
    <location>
        <begin position="9"/>
        <end position="189"/>
    </location>
</feature>
<proteinExistence type="inferred from homology"/>
<evidence type="ECO:0000256" key="7">
    <source>
        <dbReference type="ARBA" id="ARBA00022723"/>
    </source>
</evidence>
<dbReference type="EMBL" id="CP045921">
    <property type="protein sequence ID" value="QHN43352.1"/>
    <property type="molecule type" value="Genomic_DNA"/>
</dbReference>
<feature type="transmembrane region" description="Helical" evidence="13">
    <location>
        <begin position="178"/>
        <end position="197"/>
    </location>
</feature>
<protein>
    <submittedName>
        <fullName evidence="15">Site-2 protease family protein</fullName>
    </submittedName>
</protein>
<evidence type="ECO:0000256" key="3">
    <source>
        <dbReference type="ARBA" id="ARBA00007931"/>
    </source>
</evidence>
<keyword evidence="16" id="KW-1185">Reference proteome</keyword>
<evidence type="ECO:0000256" key="4">
    <source>
        <dbReference type="ARBA" id="ARBA00022475"/>
    </source>
</evidence>
<accession>A0A857MP28</accession>
<evidence type="ECO:0000256" key="5">
    <source>
        <dbReference type="ARBA" id="ARBA00022670"/>
    </source>
</evidence>
<evidence type="ECO:0000256" key="12">
    <source>
        <dbReference type="ARBA" id="ARBA00023136"/>
    </source>
</evidence>
<keyword evidence="7" id="KW-0479">Metal-binding</keyword>
<feature type="transmembrane region" description="Helical" evidence="13">
    <location>
        <begin position="121"/>
        <end position="146"/>
    </location>
</feature>
<dbReference type="InterPro" id="IPR008915">
    <property type="entry name" value="Peptidase_M50"/>
</dbReference>
<evidence type="ECO:0000256" key="6">
    <source>
        <dbReference type="ARBA" id="ARBA00022692"/>
    </source>
</evidence>
<keyword evidence="5 15" id="KW-0645">Protease</keyword>
<feature type="transmembrane region" description="Helical" evidence="13">
    <location>
        <begin position="6"/>
        <end position="30"/>
    </location>
</feature>
<evidence type="ECO:0000256" key="10">
    <source>
        <dbReference type="ARBA" id="ARBA00022989"/>
    </source>
</evidence>
<evidence type="ECO:0000256" key="8">
    <source>
        <dbReference type="ARBA" id="ARBA00022801"/>
    </source>
</evidence>
<dbReference type="AlphaFoldDB" id="A0A857MP28"/>